<evidence type="ECO:0000256" key="1">
    <source>
        <dbReference type="ARBA" id="ARBA00022801"/>
    </source>
</evidence>
<dbReference type="EMBL" id="CACRYJ010000068">
    <property type="protein sequence ID" value="VZO40238.1"/>
    <property type="molecule type" value="Genomic_DNA"/>
</dbReference>
<dbReference type="Gene3D" id="2.30.40.10">
    <property type="entry name" value="Urease, subunit C, domain 1"/>
    <property type="match status" value="1"/>
</dbReference>
<dbReference type="InterPro" id="IPR011059">
    <property type="entry name" value="Metal-dep_hydrolase_composite"/>
</dbReference>
<dbReference type="Gene3D" id="3.20.20.140">
    <property type="entry name" value="Metal-dependent hydrolases"/>
    <property type="match status" value="1"/>
</dbReference>
<dbReference type="InterPro" id="IPR032466">
    <property type="entry name" value="Metal_Hydrolase"/>
</dbReference>
<name>A0A7M4DRZ4_9MICO</name>
<dbReference type="SUPFAM" id="SSF51338">
    <property type="entry name" value="Composite domain of metallo-dependent hydrolases"/>
    <property type="match status" value="1"/>
</dbReference>
<gene>
    <name evidence="3" type="ORF">HALOF300_04941</name>
</gene>
<sequence>MVTGVGSPTVLTGLAVADATSEPVPATATVAGGAVRVQTLTGGADLGAHVAGAALLPGLVNMHDHLRAFLPTGRASEGMPLATAITSSAAAQAVAGQDDYRALTALGAARQVHAGVTTVVDHVYPLHRDGLLEAVVEGHRAVGLRGYVALGIMTRGAADLCTSVEDVIGLAERAADVLLPREQLYLAPVSMRSNAPDDYAVAARAAERLGVRLYTHIAETQAEVDACHAEHGVRPVELLHHSGFLRPGTVLVHGVRLSDAEIALIAGSGAVLAYCPTNHLRFAKGFAPVTDLLAAGAAVTLGVDGMESPFHEMRQAVYAQGQAAGDPGALTSAQAFDMATGAGARALGLPEGLDGADLVRIDLTAPALQPLADPVWSVVHRAAPAHVTDVVVAGRHILRDGELTAADDVAIAEEAASVIRSLAARTGSSVPQFWDIPSRTAPPQ</sequence>
<dbReference type="EC" id="3.5.4.32" evidence="3"/>
<comment type="caution">
    <text evidence="3">The sequence shown here is derived from an EMBL/GenBank/DDBJ whole genome shotgun (WGS) entry which is preliminary data.</text>
</comment>
<proteinExistence type="predicted"/>
<dbReference type="GO" id="GO:0102127">
    <property type="term" value="F:8-oxoguanine deaminase activity"/>
    <property type="evidence" value="ECO:0007669"/>
    <property type="project" value="UniProtKB-EC"/>
</dbReference>
<organism evidence="3 4">
    <name type="scientific">Occultella aeris</name>
    <dbReference type="NCBI Taxonomy" id="2761496"/>
    <lineage>
        <taxon>Bacteria</taxon>
        <taxon>Bacillati</taxon>
        <taxon>Actinomycetota</taxon>
        <taxon>Actinomycetes</taxon>
        <taxon>Micrococcales</taxon>
        <taxon>Ruaniaceae</taxon>
        <taxon>Occultella</taxon>
    </lineage>
</organism>
<evidence type="ECO:0000313" key="4">
    <source>
        <dbReference type="Proteomes" id="UP000419743"/>
    </source>
</evidence>
<keyword evidence="1 3" id="KW-0378">Hydrolase</keyword>
<dbReference type="InterPro" id="IPR006680">
    <property type="entry name" value="Amidohydro-rel"/>
</dbReference>
<dbReference type="PANTHER" id="PTHR43794:SF11">
    <property type="entry name" value="AMIDOHYDROLASE-RELATED DOMAIN-CONTAINING PROTEIN"/>
    <property type="match status" value="1"/>
</dbReference>
<dbReference type="PANTHER" id="PTHR43794">
    <property type="entry name" value="AMINOHYDROLASE SSNA-RELATED"/>
    <property type="match status" value="1"/>
</dbReference>
<dbReference type="Pfam" id="PF01979">
    <property type="entry name" value="Amidohydro_1"/>
    <property type="match status" value="1"/>
</dbReference>
<reference evidence="3 4" key="1">
    <citation type="submission" date="2019-11" db="EMBL/GenBank/DDBJ databases">
        <authorList>
            <person name="Criscuolo A."/>
        </authorList>
    </citation>
    <scope>NUCLEOTIDE SEQUENCE [LARGE SCALE GENOMIC DNA]</scope>
    <source>
        <strain evidence="3">CIP111667</strain>
    </source>
</reference>
<dbReference type="AlphaFoldDB" id="A0A7M4DRZ4"/>
<evidence type="ECO:0000259" key="2">
    <source>
        <dbReference type="Pfam" id="PF01979"/>
    </source>
</evidence>
<keyword evidence="4" id="KW-1185">Reference proteome</keyword>
<feature type="domain" description="Amidohydrolase-related" evidence="2">
    <location>
        <begin position="55"/>
        <end position="394"/>
    </location>
</feature>
<dbReference type="SUPFAM" id="SSF51556">
    <property type="entry name" value="Metallo-dependent hydrolases"/>
    <property type="match status" value="1"/>
</dbReference>
<dbReference type="Proteomes" id="UP000419743">
    <property type="component" value="Unassembled WGS sequence"/>
</dbReference>
<accession>A0A7M4DRZ4</accession>
<evidence type="ECO:0000313" key="3">
    <source>
        <dbReference type="EMBL" id="VZO40238.1"/>
    </source>
</evidence>
<dbReference type="InterPro" id="IPR050287">
    <property type="entry name" value="MTA/SAH_deaminase"/>
</dbReference>
<protein>
    <submittedName>
        <fullName evidence="3">8-oxoguanine deaminase</fullName>
        <ecNumber evidence="3">3.5.4.32</ecNumber>
    </submittedName>
</protein>